<dbReference type="PANTHER" id="PTHR12944:SF2">
    <property type="entry name" value="O-PHOSPHOSERYL-TRNA(SEC) SELENIUM TRANSFERASE"/>
    <property type="match status" value="1"/>
</dbReference>
<evidence type="ECO:0000256" key="5">
    <source>
        <dbReference type="ARBA" id="ARBA00012464"/>
    </source>
</evidence>
<proteinExistence type="inferred from homology"/>
<evidence type="ECO:0000256" key="11">
    <source>
        <dbReference type="ARBA" id="ARBA00022917"/>
    </source>
</evidence>
<keyword evidence="7" id="KW-0820">tRNA-binding</keyword>
<comment type="caution">
    <text evidence="17">The sequence shown here is derived from an EMBL/GenBank/DDBJ whole genome shotgun (WGS) entry which is preliminary data.</text>
</comment>
<dbReference type="OrthoDB" id="10263545at2759"/>
<comment type="similarity">
    <text evidence="4">Belongs to the SepSecS family.</text>
</comment>
<comment type="pathway">
    <text evidence="3">Aminoacyl-tRNA biosynthesis; selenocysteinyl-tRNA(Sec) biosynthesis; selenocysteinyl-tRNA(Sec) from L-seryl-tRNA(Sec) (archaeal/eukaryal route): step 2/2.</text>
</comment>
<dbReference type="InterPro" id="IPR015421">
    <property type="entry name" value="PyrdxlP-dep_Trfase_major"/>
</dbReference>
<comment type="catalytic activity">
    <reaction evidence="16">
        <text>O-phospho-L-seryl-tRNA(Sec) + selenophosphate + H2O = L-selenocysteinyl-tRNA(Sec) + 2 phosphate</text>
        <dbReference type="Rhea" id="RHEA:25041"/>
        <dbReference type="Rhea" id="RHEA-COMP:9743"/>
        <dbReference type="Rhea" id="RHEA-COMP:9947"/>
        <dbReference type="ChEBI" id="CHEBI:15377"/>
        <dbReference type="ChEBI" id="CHEBI:16144"/>
        <dbReference type="ChEBI" id="CHEBI:43474"/>
        <dbReference type="ChEBI" id="CHEBI:78551"/>
        <dbReference type="ChEBI" id="CHEBI:78573"/>
        <dbReference type="EC" id="2.9.1.2"/>
    </reaction>
</comment>
<sequence>HLIVIGRVGMHGCKQLFLLDKIKNWLKKKEKEGNIGLERKGYVYNEIVKPRHYSLSYGICRSGDLTNLSLINKLSKELVKNILKEDIPTTKSVIILPFATEISIVLILLTLKQYKPKAKYVITDLKSIKSKLNTFEHPREDILCVHEFLIILKRLETFVVNNTYDMQSLSILHQS</sequence>
<dbReference type="GO" id="GO:0001717">
    <property type="term" value="P:conversion of seryl-tRNAsec to selenocys-tRNAsec"/>
    <property type="evidence" value="ECO:0007669"/>
    <property type="project" value="InterPro"/>
</dbReference>
<comment type="function">
    <text evidence="2">Converts O-phosphoseryl-tRNA(Sec) to selenocysteinyl-tRNA(Sec) required for selenoprotein biosynthesis.</text>
</comment>
<evidence type="ECO:0000256" key="10">
    <source>
        <dbReference type="ARBA" id="ARBA00022898"/>
    </source>
</evidence>
<feature type="non-terminal residue" evidence="17">
    <location>
        <position position="1"/>
    </location>
</feature>
<keyword evidence="8" id="KW-0808">Transferase</keyword>
<dbReference type="InterPro" id="IPR008829">
    <property type="entry name" value="SepSecS/SepCysS"/>
</dbReference>
<evidence type="ECO:0000313" key="18">
    <source>
        <dbReference type="Proteomes" id="UP000023152"/>
    </source>
</evidence>
<dbReference type="AlphaFoldDB" id="X6P9R5"/>
<keyword evidence="12" id="KW-0711">Selenium</keyword>
<dbReference type="GO" id="GO:0000049">
    <property type="term" value="F:tRNA binding"/>
    <property type="evidence" value="ECO:0007669"/>
    <property type="project" value="UniProtKB-KW"/>
</dbReference>
<accession>X6P9R5</accession>
<dbReference type="Proteomes" id="UP000023152">
    <property type="component" value="Unassembled WGS sequence"/>
</dbReference>
<keyword evidence="18" id="KW-1185">Reference proteome</keyword>
<name>X6P9R5_RETFI</name>
<evidence type="ECO:0000256" key="1">
    <source>
        <dbReference type="ARBA" id="ARBA00001933"/>
    </source>
</evidence>
<evidence type="ECO:0000256" key="4">
    <source>
        <dbReference type="ARBA" id="ARBA00007037"/>
    </source>
</evidence>
<evidence type="ECO:0000256" key="8">
    <source>
        <dbReference type="ARBA" id="ARBA00022679"/>
    </source>
</evidence>
<comment type="cofactor">
    <cofactor evidence="1">
        <name>pyridoxal 5'-phosphate</name>
        <dbReference type="ChEBI" id="CHEBI:597326"/>
    </cofactor>
</comment>
<dbReference type="PANTHER" id="PTHR12944">
    <property type="entry name" value="SOLUBLE LIVER ANTIGEN/LIVER PANCREAS ANTIGEN"/>
    <property type="match status" value="1"/>
</dbReference>
<dbReference type="Pfam" id="PF05889">
    <property type="entry name" value="SepSecS"/>
    <property type="match status" value="1"/>
</dbReference>
<protein>
    <recommendedName>
        <fullName evidence="6">O-phosphoseryl-tRNA(Sec) selenium transferase</fullName>
        <ecNumber evidence="5">2.9.1.2</ecNumber>
    </recommendedName>
    <alternativeName>
        <fullName evidence="13">Selenocysteine synthase</fullName>
    </alternativeName>
    <alternativeName>
        <fullName evidence="14">Selenocysteinyl-tRNA(Sec) synthase</fullName>
    </alternativeName>
    <alternativeName>
        <fullName evidence="15">Sep-tRNA:Sec-tRNA synthase</fullName>
    </alternativeName>
</protein>
<dbReference type="EC" id="2.9.1.2" evidence="5"/>
<evidence type="ECO:0000256" key="16">
    <source>
        <dbReference type="ARBA" id="ARBA00048808"/>
    </source>
</evidence>
<dbReference type="InterPro" id="IPR019872">
    <property type="entry name" value="Sec-tRNA_Se_transferase"/>
</dbReference>
<keyword evidence="11" id="KW-0648">Protein biosynthesis</keyword>
<evidence type="ECO:0000256" key="12">
    <source>
        <dbReference type="ARBA" id="ARBA00023266"/>
    </source>
</evidence>
<dbReference type="EMBL" id="ASPP01001755">
    <property type="protein sequence ID" value="ETO35300.1"/>
    <property type="molecule type" value="Genomic_DNA"/>
</dbReference>
<organism evidence="17 18">
    <name type="scientific">Reticulomyxa filosa</name>
    <dbReference type="NCBI Taxonomy" id="46433"/>
    <lineage>
        <taxon>Eukaryota</taxon>
        <taxon>Sar</taxon>
        <taxon>Rhizaria</taxon>
        <taxon>Retaria</taxon>
        <taxon>Foraminifera</taxon>
        <taxon>Monothalamids</taxon>
        <taxon>Reticulomyxidae</taxon>
        <taxon>Reticulomyxa</taxon>
    </lineage>
</organism>
<dbReference type="GO" id="GO:0098621">
    <property type="term" value="F:O-phosphoseryl-tRNA(Sec) selenium transferase activity"/>
    <property type="evidence" value="ECO:0007669"/>
    <property type="project" value="UniProtKB-EC"/>
</dbReference>
<evidence type="ECO:0000256" key="7">
    <source>
        <dbReference type="ARBA" id="ARBA00022555"/>
    </source>
</evidence>
<evidence type="ECO:0000256" key="6">
    <source>
        <dbReference type="ARBA" id="ARBA00021963"/>
    </source>
</evidence>
<keyword evidence="10" id="KW-0663">Pyridoxal phosphate</keyword>
<gene>
    <name evidence="17" type="ORF">RFI_01763</name>
</gene>
<dbReference type="Gene3D" id="3.40.640.10">
    <property type="entry name" value="Type I PLP-dependent aspartate aminotransferase-like (Major domain)"/>
    <property type="match status" value="1"/>
</dbReference>
<evidence type="ECO:0000256" key="13">
    <source>
        <dbReference type="ARBA" id="ARBA00030669"/>
    </source>
</evidence>
<dbReference type="GO" id="GO:0001514">
    <property type="term" value="P:selenocysteine incorporation"/>
    <property type="evidence" value="ECO:0007669"/>
    <property type="project" value="TreeGrafter"/>
</dbReference>
<evidence type="ECO:0000256" key="9">
    <source>
        <dbReference type="ARBA" id="ARBA00022884"/>
    </source>
</evidence>
<evidence type="ECO:0000313" key="17">
    <source>
        <dbReference type="EMBL" id="ETO35300.1"/>
    </source>
</evidence>
<keyword evidence="9" id="KW-0694">RNA-binding</keyword>
<evidence type="ECO:0000256" key="14">
    <source>
        <dbReference type="ARBA" id="ARBA00032048"/>
    </source>
</evidence>
<dbReference type="UniPathway" id="UPA00906">
    <property type="reaction ID" value="UER00898"/>
</dbReference>
<evidence type="ECO:0000256" key="3">
    <source>
        <dbReference type="ARBA" id="ARBA00004822"/>
    </source>
</evidence>
<evidence type="ECO:0000256" key="15">
    <source>
        <dbReference type="ARBA" id="ARBA00032693"/>
    </source>
</evidence>
<reference evidence="17 18" key="1">
    <citation type="journal article" date="2013" name="Curr. Biol.">
        <title>The Genome of the Foraminiferan Reticulomyxa filosa.</title>
        <authorList>
            <person name="Glockner G."/>
            <person name="Hulsmann N."/>
            <person name="Schleicher M."/>
            <person name="Noegel A.A."/>
            <person name="Eichinger L."/>
            <person name="Gallinger C."/>
            <person name="Pawlowski J."/>
            <person name="Sierra R."/>
            <person name="Euteneuer U."/>
            <person name="Pillet L."/>
            <person name="Moustafa A."/>
            <person name="Platzer M."/>
            <person name="Groth M."/>
            <person name="Szafranski K."/>
            <person name="Schliwa M."/>
        </authorList>
    </citation>
    <scope>NUCLEOTIDE SEQUENCE [LARGE SCALE GENOMIC DNA]</scope>
</reference>
<evidence type="ECO:0000256" key="2">
    <source>
        <dbReference type="ARBA" id="ARBA00002552"/>
    </source>
</evidence>